<organism evidence="1 2">
    <name type="scientific">Candidatus Accumulibacter phosphatis</name>
    <dbReference type="NCBI Taxonomy" id="327160"/>
    <lineage>
        <taxon>Bacteria</taxon>
        <taxon>Pseudomonadati</taxon>
        <taxon>Pseudomonadota</taxon>
        <taxon>Betaproteobacteria</taxon>
        <taxon>Candidatus Accumulibacter</taxon>
    </lineage>
</organism>
<proteinExistence type="predicted"/>
<gene>
    <name evidence="1" type="ORF">AW09_003767</name>
</gene>
<accession>A0A080M1T7</accession>
<evidence type="ECO:0000313" key="2">
    <source>
        <dbReference type="Proteomes" id="UP000020077"/>
    </source>
</evidence>
<reference evidence="1 2" key="1">
    <citation type="submission" date="2014-02" db="EMBL/GenBank/DDBJ databases">
        <title>Expanding our view of genomic diversity in Candidatus Accumulibacter clades.</title>
        <authorList>
            <person name="Skennerton C.T."/>
            <person name="Barr J.J."/>
            <person name="Slater F.R."/>
            <person name="Bond P.L."/>
            <person name="Tyson G.W."/>
        </authorList>
    </citation>
    <scope>NUCLEOTIDE SEQUENCE [LARGE SCALE GENOMIC DNA]</scope>
    <source>
        <strain evidence="2">BA-91</strain>
    </source>
</reference>
<dbReference type="AlphaFoldDB" id="A0A080M1T7"/>
<evidence type="ECO:0000313" key="1">
    <source>
        <dbReference type="EMBL" id="KFB71109.1"/>
    </source>
</evidence>
<protein>
    <submittedName>
        <fullName evidence="1">Uncharacterized protein</fullName>
    </submittedName>
</protein>
<dbReference type="EMBL" id="JDVG02000595">
    <property type="protein sequence ID" value="KFB71109.1"/>
    <property type="molecule type" value="Genomic_DNA"/>
</dbReference>
<name>A0A080M1T7_9PROT</name>
<comment type="caution">
    <text evidence="1">The sequence shown here is derived from an EMBL/GenBank/DDBJ whole genome shotgun (WGS) entry which is preliminary data.</text>
</comment>
<dbReference type="Proteomes" id="UP000020077">
    <property type="component" value="Unassembled WGS sequence"/>
</dbReference>
<sequence>MHFIQHGSDIPAAPLQAHEEAFENAYGYILHYY</sequence>